<dbReference type="PANTHER" id="PTHR24348">
    <property type="entry name" value="SERINE/THREONINE-PROTEIN KINASE UNC-51-RELATED"/>
    <property type="match status" value="1"/>
</dbReference>
<dbReference type="GO" id="GO:0000045">
    <property type="term" value="P:autophagosome assembly"/>
    <property type="evidence" value="ECO:0007669"/>
    <property type="project" value="TreeGrafter"/>
</dbReference>
<evidence type="ECO:0000256" key="11">
    <source>
        <dbReference type="ARBA" id="ARBA00048679"/>
    </source>
</evidence>
<dbReference type="Pfam" id="PF00069">
    <property type="entry name" value="Pkinase"/>
    <property type="match status" value="1"/>
</dbReference>
<keyword evidence="7" id="KW-0067">ATP-binding</keyword>
<dbReference type="GO" id="GO:0005776">
    <property type="term" value="C:autophagosome"/>
    <property type="evidence" value="ECO:0007669"/>
    <property type="project" value="TreeGrafter"/>
</dbReference>
<evidence type="ECO:0000313" key="16">
    <source>
        <dbReference type="Proteomes" id="UP000504638"/>
    </source>
</evidence>
<keyword evidence="6 15" id="KW-0418">Kinase</keyword>
<dbReference type="GO" id="GO:0004674">
    <property type="term" value="F:protein serine/threonine kinase activity"/>
    <property type="evidence" value="ECO:0007669"/>
    <property type="project" value="UniProtKB-KW"/>
</dbReference>
<evidence type="ECO:0000313" key="17">
    <source>
        <dbReference type="RefSeq" id="XP_033529568.1"/>
    </source>
</evidence>
<evidence type="ECO:0000256" key="3">
    <source>
        <dbReference type="ARBA" id="ARBA00022527"/>
    </source>
</evidence>
<keyword evidence="5" id="KW-0547">Nucleotide-binding</keyword>
<organism evidence="15">
    <name type="scientific">Eremomyces bilateralis CBS 781.70</name>
    <dbReference type="NCBI Taxonomy" id="1392243"/>
    <lineage>
        <taxon>Eukaryota</taxon>
        <taxon>Fungi</taxon>
        <taxon>Dikarya</taxon>
        <taxon>Ascomycota</taxon>
        <taxon>Pezizomycotina</taxon>
        <taxon>Dothideomycetes</taxon>
        <taxon>Dothideomycetes incertae sedis</taxon>
        <taxon>Eremomycetales</taxon>
        <taxon>Eremomycetaceae</taxon>
        <taxon>Eremomyces</taxon>
    </lineage>
</organism>
<feature type="domain" description="YTH" evidence="14">
    <location>
        <begin position="394"/>
        <end position="526"/>
    </location>
</feature>
<evidence type="ECO:0000259" key="14">
    <source>
        <dbReference type="PROSITE" id="PS50882"/>
    </source>
</evidence>
<feature type="domain" description="Protein kinase" evidence="13">
    <location>
        <begin position="46"/>
        <end position="317"/>
    </location>
</feature>
<dbReference type="InterPro" id="IPR007275">
    <property type="entry name" value="YTH_domain"/>
</dbReference>
<dbReference type="PROSITE" id="PS50882">
    <property type="entry name" value="YTH"/>
    <property type="match status" value="1"/>
</dbReference>
<dbReference type="RefSeq" id="XP_033529568.1">
    <property type="nucleotide sequence ID" value="XM_033677820.1"/>
</dbReference>
<evidence type="ECO:0000256" key="8">
    <source>
        <dbReference type="ARBA" id="ARBA00023006"/>
    </source>
</evidence>
<name>A0A6G1FQ67_9PEZI</name>
<evidence type="ECO:0000256" key="12">
    <source>
        <dbReference type="SAM" id="MobiDB-lite"/>
    </source>
</evidence>
<dbReference type="GO" id="GO:0034045">
    <property type="term" value="C:phagophore assembly site membrane"/>
    <property type="evidence" value="ECO:0007669"/>
    <property type="project" value="UniProtKB-SubCell"/>
</dbReference>
<comment type="catalytic activity">
    <reaction evidence="11">
        <text>L-seryl-[protein] + ATP = O-phospho-L-seryl-[protein] + ADP + H(+)</text>
        <dbReference type="Rhea" id="RHEA:17989"/>
        <dbReference type="Rhea" id="RHEA-COMP:9863"/>
        <dbReference type="Rhea" id="RHEA-COMP:11604"/>
        <dbReference type="ChEBI" id="CHEBI:15378"/>
        <dbReference type="ChEBI" id="CHEBI:29999"/>
        <dbReference type="ChEBI" id="CHEBI:30616"/>
        <dbReference type="ChEBI" id="CHEBI:83421"/>
        <dbReference type="ChEBI" id="CHEBI:456216"/>
        <dbReference type="EC" id="2.7.11.1"/>
    </reaction>
</comment>
<dbReference type="PANTHER" id="PTHR24348:SF22">
    <property type="entry name" value="NON-SPECIFIC SERINE_THREONINE PROTEIN KINASE"/>
    <property type="match status" value="1"/>
</dbReference>
<gene>
    <name evidence="15 17" type="ORF">P152DRAFT_444776</name>
</gene>
<feature type="compositionally biased region" description="Low complexity" evidence="12">
    <location>
        <begin position="361"/>
        <end position="372"/>
    </location>
</feature>
<dbReference type="GO" id="GO:0005829">
    <property type="term" value="C:cytosol"/>
    <property type="evidence" value="ECO:0007669"/>
    <property type="project" value="TreeGrafter"/>
</dbReference>
<dbReference type="GO" id="GO:0010506">
    <property type="term" value="P:regulation of autophagy"/>
    <property type="evidence" value="ECO:0007669"/>
    <property type="project" value="InterPro"/>
</dbReference>
<evidence type="ECO:0000256" key="1">
    <source>
        <dbReference type="ARBA" id="ARBA00004623"/>
    </source>
</evidence>
<dbReference type="PROSITE" id="PS00108">
    <property type="entry name" value="PROTEIN_KINASE_ST"/>
    <property type="match status" value="1"/>
</dbReference>
<evidence type="ECO:0000256" key="7">
    <source>
        <dbReference type="ARBA" id="ARBA00022840"/>
    </source>
</evidence>
<dbReference type="GeneID" id="54418390"/>
<dbReference type="SUPFAM" id="SSF56112">
    <property type="entry name" value="Protein kinase-like (PK-like)"/>
    <property type="match status" value="1"/>
</dbReference>
<dbReference type="InterPro" id="IPR045269">
    <property type="entry name" value="Atg1-like"/>
</dbReference>
<evidence type="ECO:0000256" key="5">
    <source>
        <dbReference type="ARBA" id="ARBA00022741"/>
    </source>
</evidence>
<dbReference type="EC" id="2.7.11.1" evidence="2"/>
<evidence type="ECO:0000256" key="2">
    <source>
        <dbReference type="ARBA" id="ARBA00012513"/>
    </source>
</evidence>
<dbReference type="InterPro" id="IPR011009">
    <property type="entry name" value="Kinase-like_dom_sf"/>
</dbReference>
<reference evidence="17" key="3">
    <citation type="submission" date="2025-04" db="UniProtKB">
        <authorList>
            <consortium name="RefSeq"/>
        </authorList>
    </citation>
    <scope>IDENTIFICATION</scope>
    <source>
        <strain evidence="17">CBS 781.70</strain>
    </source>
</reference>
<dbReference type="AlphaFoldDB" id="A0A6G1FQ67"/>
<proteinExistence type="predicted"/>
<dbReference type="OrthoDB" id="10252171at2759"/>
<feature type="region of interest" description="Disordered" evidence="12">
    <location>
        <begin position="355"/>
        <end position="376"/>
    </location>
</feature>
<dbReference type="GO" id="GO:0005524">
    <property type="term" value="F:ATP binding"/>
    <property type="evidence" value="ECO:0007669"/>
    <property type="project" value="UniProtKB-KW"/>
</dbReference>
<evidence type="ECO:0000256" key="6">
    <source>
        <dbReference type="ARBA" id="ARBA00022777"/>
    </source>
</evidence>
<reference evidence="17" key="2">
    <citation type="submission" date="2020-04" db="EMBL/GenBank/DDBJ databases">
        <authorList>
            <consortium name="NCBI Genome Project"/>
        </authorList>
    </citation>
    <scope>NUCLEOTIDE SEQUENCE</scope>
    <source>
        <strain evidence="17">CBS 781.70</strain>
    </source>
</reference>
<evidence type="ECO:0000259" key="13">
    <source>
        <dbReference type="PROSITE" id="PS50011"/>
    </source>
</evidence>
<dbReference type="GO" id="GO:0003723">
    <property type="term" value="F:RNA binding"/>
    <property type="evidence" value="ECO:0007669"/>
    <property type="project" value="InterPro"/>
</dbReference>
<keyword evidence="8" id="KW-0072">Autophagy</keyword>
<keyword evidence="16" id="KW-1185">Reference proteome</keyword>
<sequence>MNGATTLPDGVPGAVLESKIEVQFIEGYTKHSTWHNFRQLQTQGTWVRHSKLGRGAFGSVSLETRRSGLTGNIGVQPVLRAVKKIKKVDHRGDGLNYWKELEAIAKFSQDQYQPFFVRSYGWYENNDSVFIAMEYFPYGDLRKYMQTNWGFPELEVRLIIKQMLSGIHFLHDEGFVHRDLKPENLLVEHMGPRWRIKIGDFGICKNTQATVLQTKIGTLFYMAPEVSLRMWTKPDTEPLDSYSSAVDIWAVGIIAVELLLKRYAFLSSPMVGNMQLNLTGEGEEPLSEPCRDFAGRLLALDPSSRLTARAAGDHEWIITSSLPLEEDYRFSIAETEPSVTDFTVSSASCRWSDLGSNSKASGSSTGTLPTTSQNSTIDPNLLAPNFRSLSLQTGKFFIIKSKNDENVEKSIERGVWTSYNRNNIKLNEAYLSATGPVLLFFSVVGSKKFCGVARMTSEVDWDNTDNHWVGGVWEGRFTLEWLSMKEVWFRRVNRVTVNANSNDLVLAARDGTEVSADAAYQMLRAFSENGTNQQR</sequence>
<evidence type="ECO:0000256" key="9">
    <source>
        <dbReference type="ARBA" id="ARBA00030237"/>
    </source>
</evidence>
<dbReference type="Gene3D" id="1.10.510.10">
    <property type="entry name" value="Transferase(Phosphotransferase) domain 1"/>
    <property type="match status" value="1"/>
</dbReference>
<dbReference type="Pfam" id="PF04146">
    <property type="entry name" value="YTH"/>
    <property type="match status" value="1"/>
</dbReference>
<dbReference type="EMBL" id="ML975198">
    <property type="protein sequence ID" value="KAF1807937.1"/>
    <property type="molecule type" value="Genomic_DNA"/>
</dbReference>
<accession>A0A6G1FQ67</accession>
<dbReference type="PROSITE" id="PS50011">
    <property type="entry name" value="PROTEIN_KINASE_DOM"/>
    <property type="match status" value="1"/>
</dbReference>
<dbReference type="Proteomes" id="UP000504638">
    <property type="component" value="Unplaced"/>
</dbReference>
<keyword evidence="3" id="KW-0723">Serine/threonine-protein kinase</keyword>
<evidence type="ECO:0000256" key="4">
    <source>
        <dbReference type="ARBA" id="ARBA00022679"/>
    </source>
</evidence>
<keyword evidence="4" id="KW-0808">Transferase</keyword>
<dbReference type="InterPro" id="IPR000719">
    <property type="entry name" value="Prot_kinase_dom"/>
</dbReference>
<dbReference type="InterPro" id="IPR008271">
    <property type="entry name" value="Ser/Thr_kinase_AS"/>
</dbReference>
<dbReference type="SMART" id="SM00220">
    <property type="entry name" value="S_TKc"/>
    <property type="match status" value="1"/>
</dbReference>
<comment type="catalytic activity">
    <reaction evidence="10">
        <text>L-threonyl-[protein] + ATP = O-phospho-L-threonyl-[protein] + ADP + H(+)</text>
        <dbReference type="Rhea" id="RHEA:46608"/>
        <dbReference type="Rhea" id="RHEA-COMP:11060"/>
        <dbReference type="Rhea" id="RHEA-COMP:11605"/>
        <dbReference type="ChEBI" id="CHEBI:15378"/>
        <dbReference type="ChEBI" id="CHEBI:30013"/>
        <dbReference type="ChEBI" id="CHEBI:30616"/>
        <dbReference type="ChEBI" id="CHEBI:61977"/>
        <dbReference type="ChEBI" id="CHEBI:456216"/>
        <dbReference type="EC" id="2.7.11.1"/>
    </reaction>
</comment>
<comment type="subcellular location">
    <subcellularLocation>
        <location evidence="1">Preautophagosomal structure membrane</location>
        <topology evidence="1">Peripheral membrane protein</topology>
    </subcellularLocation>
</comment>
<dbReference type="Gene3D" id="3.10.590.10">
    <property type="entry name" value="ph1033 like domains"/>
    <property type="match status" value="1"/>
</dbReference>
<protein>
    <recommendedName>
        <fullName evidence="2">non-specific serine/threonine protein kinase</fullName>
        <ecNumber evidence="2">2.7.11.1</ecNumber>
    </recommendedName>
    <alternativeName>
        <fullName evidence="9">Autophagy-related protein 1</fullName>
    </alternativeName>
</protein>
<reference evidence="15 17" key="1">
    <citation type="submission" date="2020-01" db="EMBL/GenBank/DDBJ databases">
        <authorList>
            <consortium name="DOE Joint Genome Institute"/>
            <person name="Haridas S."/>
            <person name="Albert R."/>
            <person name="Binder M."/>
            <person name="Bloem J."/>
            <person name="Labutti K."/>
            <person name="Salamov A."/>
            <person name="Andreopoulos B."/>
            <person name="Baker S.E."/>
            <person name="Barry K."/>
            <person name="Bills G."/>
            <person name="Bluhm B.H."/>
            <person name="Cannon C."/>
            <person name="Castanera R."/>
            <person name="Culley D.E."/>
            <person name="Daum C."/>
            <person name="Ezra D."/>
            <person name="Gonzalez J.B."/>
            <person name="Henrissat B."/>
            <person name="Kuo A."/>
            <person name="Liang C."/>
            <person name="Lipzen A."/>
            <person name="Lutzoni F."/>
            <person name="Magnuson J."/>
            <person name="Mondo S."/>
            <person name="Nolan M."/>
            <person name="Ohm R."/>
            <person name="Pangilinan J."/>
            <person name="Park H.-J."/>
            <person name="Ramirez L."/>
            <person name="Alfaro M."/>
            <person name="Sun H."/>
            <person name="Tritt A."/>
            <person name="Yoshinaga Y."/>
            <person name="Zwiers L.-H."/>
            <person name="Turgeon B.G."/>
            <person name="Goodwin S.B."/>
            <person name="Spatafora J.W."/>
            <person name="Crous P.W."/>
            <person name="Grigoriev I.V."/>
        </authorList>
    </citation>
    <scope>NUCLEOTIDE SEQUENCE</scope>
    <source>
        <strain evidence="15 17">CBS 781.70</strain>
    </source>
</reference>
<evidence type="ECO:0000256" key="10">
    <source>
        <dbReference type="ARBA" id="ARBA00047899"/>
    </source>
</evidence>
<evidence type="ECO:0000313" key="15">
    <source>
        <dbReference type="EMBL" id="KAF1807937.1"/>
    </source>
</evidence>
<dbReference type="CDD" id="cd21134">
    <property type="entry name" value="YTH"/>
    <property type="match status" value="1"/>
</dbReference>